<name>A0A0S7BPI3_9BACT</name>
<dbReference type="Proteomes" id="UP000053091">
    <property type="component" value="Unassembled WGS sequence"/>
</dbReference>
<dbReference type="STRING" id="1678841.TBC1_11429"/>
<evidence type="ECO:0000313" key="2">
    <source>
        <dbReference type="Proteomes" id="UP000053091"/>
    </source>
</evidence>
<organism evidence="1">
    <name type="scientific">Lentimicrobium saccharophilum</name>
    <dbReference type="NCBI Taxonomy" id="1678841"/>
    <lineage>
        <taxon>Bacteria</taxon>
        <taxon>Pseudomonadati</taxon>
        <taxon>Bacteroidota</taxon>
        <taxon>Bacteroidia</taxon>
        <taxon>Bacteroidales</taxon>
        <taxon>Lentimicrobiaceae</taxon>
        <taxon>Lentimicrobium</taxon>
    </lineage>
</organism>
<protein>
    <recommendedName>
        <fullName evidence="3">DUF2116 family Zn-ribbon domain-containing protein</fullName>
    </recommendedName>
</protein>
<proteinExistence type="predicted"/>
<dbReference type="RefSeq" id="WP_062037805.1">
    <property type="nucleotide sequence ID" value="NZ_DF968182.1"/>
</dbReference>
<evidence type="ECO:0000313" key="1">
    <source>
        <dbReference type="EMBL" id="GAP42300.1"/>
    </source>
</evidence>
<gene>
    <name evidence="1" type="ORF">TBC1_11429</name>
</gene>
<reference evidence="1" key="1">
    <citation type="journal article" date="2015" name="Genome Announc.">
        <title>Draft Genome Sequence of Bacteroidales Strain TBC1, a Novel Isolate from a Methanogenic Wastewater Treatment System.</title>
        <authorList>
            <person name="Tourlousse D.M."/>
            <person name="Matsuura N."/>
            <person name="Sun L."/>
            <person name="Toyonaga M."/>
            <person name="Kuroda K."/>
            <person name="Ohashi A."/>
            <person name="Cruz R."/>
            <person name="Yamaguchi T."/>
            <person name="Sekiguchi Y."/>
        </authorList>
    </citation>
    <scope>NUCLEOTIDE SEQUENCE [LARGE SCALE GENOMIC DNA]</scope>
    <source>
        <strain evidence="1">TBC1</strain>
    </source>
</reference>
<dbReference type="AlphaFoldDB" id="A0A0S7BPI3"/>
<keyword evidence="2" id="KW-1185">Reference proteome</keyword>
<dbReference type="PATRIC" id="fig|1678841.3.peg.488"/>
<dbReference type="OrthoDB" id="5187906at2"/>
<accession>A0A0S7BPI3</accession>
<dbReference type="EMBL" id="DF968182">
    <property type="protein sequence ID" value="GAP42300.1"/>
    <property type="molecule type" value="Genomic_DNA"/>
</dbReference>
<sequence>MQKTCLDCGEPLVGRADKKFCSDQCRNNYNNKLNSDITAFMRQVNNILRKNRRILAELNPNDKTTVSKEKLSNLGFNFNYHTHLYTTQKGSTYRFVYEYGYLPLENDFYMLVVRDKK</sequence>
<evidence type="ECO:0008006" key="3">
    <source>
        <dbReference type="Google" id="ProtNLM"/>
    </source>
</evidence>